<dbReference type="EMBL" id="CCKQ01011328">
    <property type="protein sequence ID" value="CDW82879.1"/>
    <property type="molecule type" value="Genomic_DNA"/>
</dbReference>
<evidence type="ECO:0000313" key="2">
    <source>
        <dbReference type="Proteomes" id="UP000039865"/>
    </source>
</evidence>
<dbReference type="PANTHER" id="PTHR41752:SF1">
    <property type="entry name" value="PROFILIN"/>
    <property type="match status" value="1"/>
</dbReference>
<dbReference type="SUPFAM" id="SSF55770">
    <property type="entry name" value="Profilin (actin-binding protein)"/>
    <property type="match status" value="1"/>
</dbReference>
<dbReference type="AlphaFoldDB" id="A0A078AL27"/>
<keyword evidence="2" id="KW-1185">Reference proteome</keyword>
<dbReference type="OMA" id="MPNISAR"/>
<proteinExistence type="predicted"/>
<accession>A0A078AL27</accession>
<dbReference type="InParanoid" id="A0A078AL27"/>
<protein>
    <submittedName>
        <fullName evidence="1">Uncharacterized protein</fullName>
    </submittedName>
</protein>
<dbReference type="InterPro" id="IPR048278">
    <property type="entry name" value="PFN"/>
</dbReference>
<gene>
    <name evidence="1" type="primary">Contig10159.g10857</name>
    <name evidence="1" type="ORF">STYLEM_11915</name>
</gene>
<sequence length="151" mass="17550">MVESNLQELTSRLQSEKDWHQSAIFTEKGEILANIKAVLKPDEIQFYIKAYDDRDTTVGEGFYINDVHFDVHRFHPPLIYGRRGGPDDGEGIALCRVKPRTQVGDERYWYLLITYLLPILSAKAVPQMVKFSETYRKNNNLYHYILVGNPE</sequence>
<dbReference type="Gene3D" id="3.30.450.30">
    <property type="entry name" value="Dynein light chain 2a, cytoplasmic"/>
    <property type="match status" value="1"/>
</dbReference>
<reference evidence="1 2" key="1">
    <citation type="submission" date="2014-06" db="EMBL/GenBank/DDBJ databases">
        <authorList>
            <person name="Swart Estienne"/>
        </authorList>
    </citation>
    <scope>NUCLEOTIDE SEQUENCE [LARGE SCALE GENOMIC DNA]</scope>
    <source>
        <strain evidence="1 2">130c</strain>
    </source>
</reference>
<dbReference type="InterPro" id="IPR036140">
    <property type="entry name" value="PFN_sf"/>
</dbReference>
<organism evidence="1 2">
    <name type="scientific">Stylonychia lemnae</name>
    <name type="common">Ciliate</name>
    <dbReference type="NCBI Taxonomy" id="5949"/>
    <lineage>
        <taxon>Eukaryota</taxon>
        <taxon>Sar</taxon>
        <taxon>Alveolata</taxon>
        <taxon>Ciliophora</taxon>
        <taxon>Intramacronucleata</taxon>
        <taxon>Spirotrichea</taxon>
        <taxon>Stichotrichia</taxon>
        <taxon>Sporadotrichida</taxon>
        <taxon>Oxytrichidae</taxon>
        <taxon>Stylonychinae</taxon>
        <taxon>Stylonychia</taxon>
    </lineage>
</organism>
<dbReference type="Proteomes" id="UP000039865">
    <property type="component" value="Unassembled WGS sequence"/>
</dbReference>
<dbReference type="OrthoDB" id="10259541at2759"/>
<evidence type="ECO:0000313" key="1">
    <source>
        <dbReference type="EMBL" id="CDW82879.1"/>
    </source>
</evidence>
<name>A0A078AL27_STYLE</name>
<dbReference type="PANTHER" id="PTHR41752">
    <property type="entry name" value="PROFILIN"/>
    <property type="match status" value="1"/>
</dbReference>
<dbReference type="Pfam" id="PF00235">
    <property type="entry name" value="Profilin"/>
    <property type="match status" value="1"/>
</dbReference>
<dbReference type="GO" id="GO:0003779">
    <property type="term" value="F:actin binding"/>
    <property type="evidence" value="ECO:0007669"/>
    <property type="project" value="InterPro"/>
</dbReference>